<reference evidence="1 2" key="1">
    <citation type="journal article" date="2024" name="Plant Biotechnol. J.">
        <title>Genome and CRISPR/Cas9 system of a widespread forest tree (Populus alba) in the world.</title>
        <authorList>
            <person name="Liu Y.J."/>
            <person name="Jiang P.F."/>
            <person name="Han X.M."/>
            <person name="Li X.Y."/>
            <person name="Wang H.M."/>
            <person name="Wang Y.J."/>
            <person name="Wang X.X."/>
            <person name="Zeng Q.Y."/>
        </authorList>
    </citation>
    <scope>NUCLEOTIDE SEQUENCE [LARGE SCALE GENOMIC DNA]</scope>
    <source>
        <strain evidence="2">cv. PAL-ZL1</strain>
    </source>
</reference>
<comment type="caution">
    <text evidence="1">The sequence shown here is derived from an EMBL/GenBank/DDBJ whole genome shotgun (WGS) entry which is preliminary data.</text>
</comment>
<proteinExistence type="predicted"/>
<keyword evidence="2" id="KW-1185">Reference proteome</keyword>
<dbReference type="EMBL" id="RCHU02000003">
    <property type="protein sequence ID" value="KAL3598557.1"/>
    <property type="molecule type" value="Genomic_DNA"/>
</dbReference>
<organism evidence="1 2">
    <name type="scientific">Populus alba</name>
    <name type="common">White poplar</name>
    <dbReference type="NCBI Taxonomy" id="43335"/>
    <lineage>
        <taxon>Eukaryota</taxon>
        <taxon>Viridiplantae</taxon>
        <taxon>Streptophyta</taxon>
        <taxon>Embryophyta</taxon>
        <taxon>Tracheophyta</taxon>
        <taxon>Spermatophyta</taxon>
        <taxon>Magnoliopsida</taxon>
        <taxon>eudicotyledons</taxon>
        <taxon>Gunneridae</taxon>
        <taxon>Pentapetalae</taxon>
        <taxon>rosids</taxon>
        <taxon>fabids</taxon>
        <taxon>Malpighiales</taxon>
        <taxon>Salicaceae</taxon>
        <taxon>Saliceae</taxon>
        <taxon>Populus</taxon>
    </lineage>
</organism>
<evidence type="ECO:0000313" key="2">
    <source>
        <dbReference type="Proteomes" id="UP000309997"/>
    </source>
</evidence>
<evidence type="ECO:0000313" key="1">
    <source>
        <dbReference type="EMBL" id="KAL3598557.1"/>
    </source>
</evidence>
<dbReference type="Proteomes" id="UP000309997">
    <property type="component" value="Unassembled WGS sequence"/>
</dbReference>
<gene>
    <name evidence="1" type="ORF">D5086_006475</name>
</gene>
<accession>A0ACC4CM72</accession>
<protein>
    <submittedName>
        <fullName evidence="1">Uncharacterized protein</fullName>
    </submittedName>
</protein>
<sequence>MIQSTFSNLLGSQSKMVNQDCIGTGPSCPKMDVPLNSNFAIIVSSSVDPAFVYKYGSCTENFIECPPVVPSQAILVCTIPISSQV</sequence>
<name>A0ACC4CM72_POPAL</name>